<dbReference type="InterPro" id="IPR005074">
    <property type="entry name" value="Peptidase_C39"/>
</dbReference>
<dbReference type="PANTHER" id="PTHR24221:SF248">
    <property type="entry name" value="ABC TRANSPORTER TRANSMEMBRANE REGION"/>
    <property type="match status" value="1"/>
</dbReference>
<dbReference type="InterPro" id="IPR017871">
    <property type="entry name" value="ABC_transporter-like_CS"/>
</dbReference>
<keyword evidence="5" id="KW-0204">Cytolysis</keyword>
<dbReference type="AlphaFoldDB" id="A0A4U0QEL9"/>
<evidence type="ECO:0000259" key="14">
    <source>
        <dbReference type="PROSITE" id="PS50893"/>
    </source>
</evidence>
<sequence length="697" mass="77305">MLDCLVEITRIHGALWTHEALSAGLPLSNNVMTPSLVPRAAARAGYSARVVRRVLRDLPTRLMPMILLLDNRQACVLLEHMPGDRVRVRFPEGGEDGEEMSRRELETRYTGIAIFVRPRFRFEARAPELGNIRGRHWFWGVVFENWRLYRDTLLAAFLINVFALALPLFTMNVYDRVVPNHAVETLWVLAIGAVLVLGFDFAMRTVRAHIIDVASKRVDIKLSALIMERVLGIRMVHRPASVGAFAANLRAFESVRDFITSASATTLIDLPFVFLFVLVLLWLSPWFVVAPLTGMLLIVCFTLLAQDKMHQMVELTQRAASQRNATLVESMVGIETIKAMCAESRFQRRWEQATIFLAQVGARLRLLSTTTVNFALFIQQLVSVVTIIVGVYLLTDAKVTLGGIIAASMLTGRALAPFGQVAGILMQYQNARTSLAGLESQMTLPVELPADSNFLHRRSFKGDIEFKNVSFGYDEHQQTLKHVSFRLKAGERVAIIGRVGSGKSTIEKLLLGLYHPSEGAVLIDGIDTRQIYPAELRRAVGYVPQEPLLFYGTLRDNITLGAPFADDAMVLAAAAVSGVKEFADAHPRGFEMLVGERGESLSGGQRQAVSIARALVNDPPMVVLDEPTSSMDHQSEERLKKQMRTLLVGKTVLLVTHRTSLLDLVDRMIVLDRGQIVADGPKALVIEALQQGQVGRA</sequence>
<feature type="transmembrane region" description="Helical" evidence="13">
    <location>
        <begin position="401"/>
        <end position="425"/>
    </location>
</feature>
<comment type="caution">
    <text evidence="17">The sequence shown here is derived from an EMBL/GenBank/DDBJ whole genome shotgun (WGS) entry which is preliminary data.</text>
</comment>
<dbReference type="Gene3D" id="3.90.70.10">
    <property type="entry name" value="Cysteine proteinases"/>
    <property type="match status" value="1"/>
</dbReference>
<keyword evidence="9 13" id="KW-0472">Membrane</keyword>
<dbReference type="GO" id="GO:0008233">
    <property type="term" value="F:peptidase activity"/>
    <property type="evidence" value="ECO:0007669"/>
    <property type="project" value="InterPro"/>
</dbReference>
<feature type="domain" description="ABC transmembrane type-1" evidence="15">
    <location>
        <begin position="153"/>
        <end position="430"/>
    </location>
</feature>
<dbReference type="GO" id="GO:0005886">
    <property type="term" value="C:plasma membrane"/>
    <property type="evidence" value="ECO:0007669"/>
    <property type="project" value="UniProtKB-SubCell"/>
</dbReference>
<evidence type="ECO:0000256" key="2">
    <source>
        <dbReference type="ARBA" id="ARBA00022448"/>
    </source>
</evidence>
<dbReference type="Proteomes" id="UP000310016">
    <property type="component" value="Unassembled WGS sequence"/>
</dbReference>
<feature type="transmembrane region" description="Helical" evidence="13">
    <location>
        <begin position="286"/>
        <end position="305"/>
    </location>
</feature>
<dbReference type="FunFam" id="3.40.50.300:FF:000299">
    <property type="entry name" value="ABC transporter ATP-binding protein/permease"/>
    <property type="match status" value="1"/>
</dbReference>
<evidence type="ECO:0000256" key="8">
    <source>
        <dbReference type="ARBA" id="ARBA00022989"/>
    </source>
</evidence>
<dbReference type="InterPro" id="IPR027417">
    <property type="entry name" value="P-loop_NTPase"/>
</dbReference>
<dbReference type="Pfam" id="PF00664">
    <property type="entry name" value="ABC_membrane"/>
    <property type="match status" value="1"/>
</dbReference>
<protein>
    <recommendedName>
        <fullName evidence="12">Cyclolysin secretion/processing ATP-binding protein CyaB</fullName>
    </recommendedName>
</protein>
<dbReference type="InterPro" id="IPR036640">
    <property type="entry name" value="ABC1_TM_sf"/>
</dbReference>
<dbReference type="Pfam" id="PF00005">
    <property type="entry name" value="ABC_tran"/>
    <property type="match status" value="1"/>
</dbReference>
<evidence type="ECO:0000256" key="6">
    <source>
        <dbReference type="ARBA" id="ARBA00022741"/>
    </source>
</evidence>
<dbReference type="GO" id="GO:0006508">
    <property type="term" value="P:proteolysis"/>
    <property type="evidence" value="ECO:0007669"/>
    <property type="project" value="InterPro"/>
</dbReference>
<reference evidence="17 18" key="1">
    <citation type="submission" date="2019-04" db="EMBL/GenBank/DDBJ databases">
        <title>Chitiniphilus eburnea sp. nov., a novel chitinolytic bacterium isolated from aquaculture sludge.</title>
        <authorList>
            <person name="Sheng M."/>
        </authorList>
    </citation>
    <scope>NUCLEOTIDE SEQUENCE [LARGE SCALE GENOMIC DNA]</scope>
    <source>
        <strain evidence="17 18">HX-2-15</strain>
    </source>
</reference>
<comment type="similarity">
    <text evidence="11">Belongs to the ABC transporter superfamily. Cyclolysin exporter (TC 3.A.1.109.2) family.</text>
</comment>
<dbReference type="GO" id="GO:0005524">
    <property type="term" value="F:ATP binding"/>
    <property type="evidence" value="ECO:0007669"/>
    <property type="project" value="UniProtKB-KW"/>
</dbReference>
<dbReference type="PANTHER" id="PTHR24221">
    <property type="entry name" value="ATP-BINDING CASSETTE SUB-FAMILY B"/>
    <property type="match status" value="1"/>
</dbReference>
<evidence type="ECO:0000256" key="1">
    <source>
        <dbReference type="ARBA" id="ARBA00004651"/>
    </source>
</evidence>
<keyword evidence="18" id="KW-1185">Reference proteome</keyword>
<dbReference type="CDD" id="cd03245">
    <property type="entry name" value="ABCC_bacteriocin_exporters"/>
    <property type="match status" value="1"/>
</dbReference>
<accession>A0A4U0QEL9</accession>
<dbReference type="InterPro" id="IPR011527">
    <property type="entry name" value="ABC1_TM_dom"/>
</dbReference>
<evidence type="ECO:0000256" key="12">
    <source>
        <dbReference type="ARBA" id="ARBA00072252"/>
    </source>
</evidence>
<feature type="domain" description="ABC transporter" evidence="14">
    <location>
        <begin position="464"/>
        <end position="697"/>
    </location>
</feature>
<comment type="function">
    <text evidence="10">Involved in the export of calmodulin-sensitive adenylate cyclase-hemolysin (cyclolysin).</text>
</comment>
<keyword evidence="8 13" id="KW-1133">Transmembrane helix</keyword>
<evidence type="ECO:0000256" key="3">
    <source>
        <dbReference type="ARBA" id="ARBA00022475"/>
    </source>
</evidence>
<dbReference type="NCBIfam" id="TIGR03375">
    <property type="entry name" value="type_I_sec_LssB"/>
    <property type="match status" value="1"/>
</dbReference>
<evidence type="ECO:0000259" key="16">
    <source>
        <dbReference type="PROSITE" id="PS50990"/>
    </source>
</evidence>
<evidence type="ECO:0000256" key="5">
    <source>
        <dbReference type="ARBA" id="ARBA00022735"/>
    </source>
</evidence>
<dbReference type="InterPro" id="IPR039421">
    <property type="entry name" value="Type_1_exporter"/>
</dbReference>
<dbReference type="InterPro" id="IPR003593">
    <property type="entry name" value="AAA+_ATPase"/>
</dbReference>
<dbReference type="SUPFAM" id="SSF90123">
    <property type="entry name" value="ABC transporter transmembrane region"/>
    <property type="match status" value="1"/>
</dbReference>
<keyword evidence="5" id="KW-0354">Hemolysis</keyword>
<organism evidence="17 18">
    <name type="scientific">Chitiniphilus eburneus</name>
    <dbReference type="NCBI Taxonomy" id="2571148"/>
    <lineage>
        <taxon>Bacteria</taxon>
        <taxon>Pseudomonadati</taxon>
        <taxon>Pseudomonadota</taxon>
        <taxon>Betaproteobacteria</taxon>
        <taxon>Neisseriales</taxon>
        <taxon>Chitinibacteraceae</taxon>
        <taxon>Chitiniphilus</taxon>
    </lineage>
</organism>
<evidence type="ECO:0000256" key="10">
    <source>
        <dbReference type="ARBA" id="ARBA00055355"/>
    </source>
</evidence>
<feature type="domain" description="Peptidase C39" evidence="16">
    <location>
        <begin position="1"/>
        <end position="116"/>
    </location>
</feature>
<proteinExistence type="inferred from homology"/>
<dbReference type="GO" id="GO:0031640">
    <property type="term" value="P:killing of cells of another organism"/>
    <property type="evidence" value="ECO:0007669"/>
    <property type="project" value="UniProtKB-KW"/>
</dbReference>
<dbReference type="SUPFAM" id="SSF52540">
    <property type="entry name" value="P-loop containing nucleoside triphosphate hydrolases"/>
    <property type="match status" value="1"/>
</dbReference>
<keyword evidence="2" id="KW-0813">Transport</keyword>
<keyword evidence="4 13" id="KW-0812">Transmembrane</keyword>
<dbReference type="PROSITE" id="PS50893">
    <property type="entry name" value="ABC_TRANSPORTER_2"/>
    <property type="match status" value="1"/>
</dbReference>
<evidence type="ECO:0000313" key="17">
    <source>
        <dbReference type="EMBL" id="TJZ74304.1"/>
    </source>
</evidence>
<dbReference type="GO" id="GO:0016887">
    <property type="term" value="F:ATP hydrolysis activity"/>
    <property type="evidence" value="ECO:0007669"/>
    <property type="project" value="InterPro"/>
</dbReference>
<name>A0A4U0QEL9_9NEIS</name>
<feature type="transmembrane region" description="Helical" evidence="13">
    <location>
        <begin position="186"/>
        <end position="203"/>
    </location>
</feature>
<dbReference type="CDD" id="cd02421">
    <property type="entry name" value="Peptidase_C39_likeD"/>
    <property type="match status" value="1"/>
</dbReference>
<dbReference type="InterPro" id="IPR017750">
    <property type="entry name" value="ATPase_T1SS"/>
</dbReference>
<dbReference type="EMBL" id="SUMF01000006">
    <property type="protein sequence ID" value="TJZ74304.1"/>
    <property type="molecule type" value="Genomic_DNA"/>
</dbReference>
<evidence type="ECO:0000259" key="15">
    <source>
        <dbReference type="PROSITE" id="PS50929"/>
    </source>
</evidence>
<dbReference type="Gene3D" id="1.20.1560.10">
    <property type="entry name" value="ABC transporter type 1, transmembrane domain"/>
    <property type="match status" value="1"/>
</dbReference>
<dbReference type="PROSITE" id="PS50929">
    <property type="entry name" value="ABC_TM1F"/>
    <property type="match status" value="1"/>
</dbReference>
<dbReference type="GO" id="GO:0034040">
    <property type="term" value="F:ATPase-coupled lipid transmembrane transporter activity"/>
    <property type="evidence" value="ECO:0007669"/>
    <property type="project" value="TreeGrafter"/>
</dbReference>
<dbReference type="SMART" id="SM00382">
    <property type="entry name" value="AAA"/>
    <property type="match status" value="1"/>
</dbReference>
<feature type="transmembrane region" description="Helical" evidence="13">
    <location>
        <begin position="372"/>
        <end position="395"/>
    </location>
</feature>
<dbReference type="GO" id="GO:0140359">
    <property type="term" value="F:ABC-type transporter activity"/>
    <property type="evidence" value="ECO:0007669"/>
    <property type="project" value="InterPro"/>
</dbReference>
<keyword evidence="3" id="KW-1003">Cell membrane</keyword>
<gene>
    <name evidence="17" type="ORF">FAZ21_08380</name>
</gene>
<evidence type="ECO:0000256" key="11">
    <source>
        <dbReference type="ARBA" id="ARBA00061173"/>
    </source>
</evidence>
<dbReference type="InterPro" id="IPR003439">
    <property type="entry name" value="ABC_transporter-like_ATP-bd"/>
</dbReference>
<dbReference type="OrthoDB" id="8554730at2"/>
<evidence type="ECO:0000256" key="13">
    <source>
        <dbReference type="SAM" id="Phobius"/>
    </source>
</evidence>
<comment type="subcellular location">
    <subcellularLocation>
        <location evidence="1">Cell membrane</location>
        <topology evidence="1">Multi-pass membrane protein</topology>
    </subcellularLocation>
</comment>
<evidence type="ECO:0000256" key="4">
    <source>
        <dbReference type="ARBA" id="ARBA00022692"/>
    </source>
</evidence>
<keyword evidence="7" id="KW-0067">ATP-binding</keyword>
<dbReference type="PROSITE" id="PS50990">
    <property type="entry name" value="PEPTIDASE_C39"/>
    <property type="match status" value="1"/>
</dbReference>
<feature type="transmembrane region" description="Helical" evidence="13">
    <location>
        <begin position="258"/>
        <end position="280"/>
    </location>
</feature>
<dbReference type="CDD" id="cd18587">
    <property type="entry name" value="ABC_6TM_LapB_like"/>
    <property type="match status" value="1"/>
</dbReference>
<evidence type="ECO:0000313" key="18">
    <source>
        <dbReference type="Proteomes" id="UP000310016"/>
    </source>
</evidence>
<evidence type="ECO:0000256" key="7">
    <source>
        <dbReference type="ARBA" id="ARBA00022840"/>
    </source>
</evidence>
<dbReference type="Gene3D" id="3.40.50.300">
    <property type="entry name" value="P-loop containing nucleotide triphosphate hydrolases"/>
    <property type="match status" value="1"/>
</dbReference>
<evidence type="ECO:0000256" key="9">
    <source>
        <dbReference type="ARBA" id="ARBA00023136"/>
    </source>
</evidence>
<keyword evidence="6" id="KW-0547">Nucleotide-binding</keyword>
<feature type="transmembrane region" description="Helical" evidence="13">
    <location>
        <begin position="153"/>
        <end position="174"/>
    </location>
</feature>
<dbReference type="PROSITE" id="PS00211">
    <property type="entry name" value="ABC_TRANSPORTER_1"/>
    <property type="match status" value="1"/>
</dbReference>